<protein>
    <submittedName>
        <fullName evidence="6">Uncharacterized protein</fullName>
    </submittedName>
</protein>
<evidence type="ECO:0000256" key="5">
    <source>
        <dbReference type="ARBA" id="ARBA00023242"/>
    </source>
</evidence>
<keyword evidence="3" id="KW-0863">Zinc-finger</keyword>
<name>A0A7J5ZBF0_DISMA</name>
<comment type="caution">
    <text evidence="6">The sequence shown here is derived from an EMBL/GenBank/DDBJ whole genome shotgun (WGS) entry which is preliminary data.</text>
</comment>
<evidence type="ECO:0000256" key="2">
    <source>
        <dbReference type="ARBA" id="ARBA00022723"/>
    </source>
</evidence>
<dbReference type="PANTHER" id="PTHR46481">
    <property type="entry name" value="ZINC FINGER BED DOMAIN-CONTAINING PROTEIN 4"/>
    <property type="match status" value="1"/>
</dbReference>
<dbReference type="OrthoDB" id="10050977at2759"/>
<sequence length="231" mass="24910">MVTQGEDDSIWVSLGNAPLSVDPNNPIDSVSLQVDTDNCHSSNPEERTPAAVALVNDVAPRPAATVTTTQLPSRSECRAVCCAVLPNPSMASIASTSAPDPPLACPEVPGTACRDTPISLALKGKLTKEKTEEFHRAVEKSNIVFELSGVSKVAITSDGWISISQDHYLTVTAHYIIEGKMRQKVLRTKAIYTAQTGQVVAEEIGEILQEFGIINKIAAVTLIMQRTWMWP</sequence>
<dbReference type="AlphaFoldDB" id="A0A7J5ZBF0"/>
<keyword evidence="2" id="KW-0479">Metal-binding</keyword>
<keyword evidence="7" id="KW-1185">Reference proteome</keyword>
<evidence type="ECO:0000313" key="7">
    <source>
        <dbReference type="Proteomes" id="UP000518266"/>
    </source>
</evidence>
<dbReference type="GO" id="GO:0005634">
    <property type="term" value="C:nucleus"/>
    <property type="evidence" value="ECO:0007669"/>
    <property type="project" value="UniProtKB-SubCell"/>
</dbReference>
<evidence type="ECO:0000256" key="1">
    <source>
        <dbReference type="ARBA" id="ARBA00004123"/>
    </source>
</evidence>
<keyword evidence="4" id="KW-0862">Zinc</keyword>
<evidence type="ECO:0000256" key="3">
    <source>
        <dbReference type="ARBA" id="ARBA00022771"/>
    </source>
</evidence>
<keyword evidence="5" id="KW-0539">Nucleus</keyword>
<dbReference type="SUPFAM" id="SSF53098">
    <property type="entry name" value="Ribonuclease H-like"/>
    <property type="match status" value="1"/>
</dbReference>
<proteinExistence type="predicted"/>
<dbReference type="PANTHER" id="PTHR46481:SF10">
    <property type="entry name" value="ZINC FINGER BED DOMAIN-CONTAINING PROTEIN 39"/>
    <property type="match status" value="1"/>
</dbReference>
<dbReference type="Proteomes" id="UP000518266">
    <property type="component" value="Unassembled WGS sequence"/>
</dbReference>
<dbReference type="InterPro" id="IPR012337">
    <property type="entry name" value="RNaseH-like_sf"/>
</dbReference>
<dbReference type="EMBL" id="JAAKFY010000004">
    <property type="protein sequence ID" value="KAF3858501.1"/>
    <property type="molecule type" value="Genomic_DNA"/>
</dbReference>
<organism evidence="6 7">
    <name type="scientific">Dissostichus mawsoni</name>
    <name type="common">Antarctic cod</name>
    <dbReference type="NCBI Taxonomy" id="36200"/>
    <lineage>
        <taxon>Eukaryota</taxon>
        <taxon>Metazoa</taxon>
        <taxon>Chordata</taxon>
        <taxon>Craniata</taxon>
        <taxon>Vertebrata</taxon>
        <taxon>Euteleostomi</taxon>
        <taxon>Actinopterygii</taxon>
        <taxon>Neopterygii</taxon>
        <taxon>Teleostei</taxon>
        <taxon>Neoteleostei</taxon>
        <taxon>Acanthomorphata</taxon>
        <taxon>Eupercaria</taxon>
        <taxon>Perciformes</taxon>
        <taxon>Notothenioidei</taxon>
        <taxon>Nototheniidae</taxon>
        <taxon>Dissostichus</taxon>
    </lineage>
</organism>
<evidence type="ECO:0000256" key="4">
    <source>
        <dbReference type="ARBA" id="ARBA00022833"/>
    </source>
</evidence>
<comment type="subcellular location">
    <subcellularLocation>
        <location evidence="1">Nucleus</location>
    </subcellularLocation>
</comment>
<gene>
    <name evidence="6" type="ORF">F7725_011702</name>
</gene>
<evidence type="ECO:0000313" key="6">
    <source>
        <dbReference type="EMBL" id="KAF3858501.1"/>
    </source>
</evidence>
<reference evidence="6 7" key="1">
    <citation type="submission" date="2020-03" db="EMBL/GenBank/DDBJ databases">
        <title>Dissostichus mawsoni Genome sequencing and assembly.</title>
        <authorList>
            <person name="Park H."/>
        </authorList>
    </citation>
    <scope>NUCLEOTIDE SEQUENCE [LARGE SCALE GENOMIC DNA]</scope>
    <source>
        <strain evidence="6">DM0001</strain>
        <tissue evidence="6">Muscle</tissue>
    </source>
</reference>
<dbReference type="GO" id="GO:0008270">
    <property type="term" value="F:zinc ion binding"/>
    <property type="evidence" value="ECO:0007669"/>
    <property type="project" value="UniProtKB-KW"/>
</dbReference>
<accession>A0A7J5ZBF0</accession>
<dbReference type="InterPro" id="IPR052035">
    <property type="entry name" value="ZnF_BED_domain_contain"/>
</dbReference>